<evidence type="ECO:0000313" key="3">
    <source>
        <dbReference type="Proteomes" id="UP000229500"/>
    </source>
</evidence>
<dbReference type="EMBL" id="PFEL01000032">
    <property type="protein sequence ID" value="PJE69262.1"/>
    <property type="molecule type" value="Genomic_DNA"/>
</dbReference>
<sequence>MKKEVLIAIITGFALGLLITFGVWTANRALKESAPQKESSTEIKETPIPSPRKQELSLTVLSPEDNSISDQEEIEVSGKAIPEAVIVILYQDGEKILEADKEGNFKTTITLVGGSNEIKISTYDSEGNEVSKTLTVVYSTVKI</sequence>
<evidence type="ECO:0000256" key="1">
    <source>
        <dbReference type="SAM" id="MobiDB-lite"/>
    </source>
</evidence>
<feature type="compositionally biased region" description="Basic and acidic residues" evidence="1">
    <location>
        <begin position="33"/>
        <end position="45"/>
    </location>
</feature>
<evidence type="ECO:0000313" key="2">
    <source>
        <dbReference type="EMBL" id="PJE69262.1"/>
    </source>
</evidence>
<reference evidence="3" key="1">
    <citation type="submission" date="2017-09" db="EMBL/GenBank/DDBJ databases">
        <title>Depth-based differentiation of microbial function through sediment-hosted aquifers and enrichment of novel symbionts in the deep terrestrial subsurface.</title>
        <authorList>
            <person name="Probst A.J."/>
            <person name="Ladd B."/>
            <person name="Jarett J.K."/>
            <person name="Geller-Mcgrath D.E."/>
            <person name="Sieber C.M.K."/>
            <person name="Emerson J.B."/>
            <person name="Anantharaman K."/>
            <person name="Thomas B.C."/>
            <person name="Malmstrom R."/>
            <person name="Stieglmeier M."/>
            <person name="Klingl A."/>
            <person name="Woyke T."/>
            <person name="Ryan C.M."/>
            <person name="Banfield J.F."/>
        </authorList>
    </citation>
    <scope>NUCLEOTIDE SEQUENCE [LARGE SCALE GENOMIC DNA]</scope>
</reference>
<dbReference type="Pfam" id="PF09136">
    <property type="entry name" value="Glucodextran_B"/>
    <property type="match status" value="1"/>
</dbReference>
<dbReference type="AlphaFoldDB" id="A0A2M8L630"/>
<feature type="region of interest" description="Disordered" evidence="1">
    <location>
        <begin position="33"/>
        <end position="54"/>
    </location>
</feature>
<protein>
    <submittedName>
        <fullName evidence="2">Uncharacterized protein</fullName>
    </submittedName>
</protein>
<proteinExistence type="predicted"/>
<name>A0A2M8L630_9BACT</name>
<organism evidence="2 3">
    <name type="scientific">Candidatus Shapirobacteria bacterium CG10_big_fil_rev_8_21_14_0_10_38_14</name>
    <dbReference type="NCBI Taxonomy" id="1974483"/>
    <lineage>
        <taxon>Bacteria</taxon>
        <taxon>Candidatus Shapironibacteriota</taxon>
    </lineage>
</organism>
<accession>A0A2M8L630</accession>
<dbReference type="InterPro" id="IPR013783">
    <property type="entry name" value="Ig-like_fold"/>
</dbReference>
<gene>
    <name evidence="2" type="ORF">COU96_00690</name>
</gene>
<dbReference type="Proteomes" id="UP000229500">
    <property type="component" value="Unassembled WGS sequence"/>
</dbReference>
<dbReference type="Gene3D" id="2.60.40.10">
    <property type="entry name" value="Immunoglobulins"/>
    <property type="match status" value="1"/>
</dbReference>
<comment type="caution">
    <text evidence="2">The sequence shown here is derived from an EMBL/GenBank/DDBJ whole genome shotgun (WGS) entry which is preliminary data.</text>
</comment>